<dbReference type="GO" id="GO:0016020">
    <property type="term" value="C:membrane"/>
    <property type="evidence" value="ECO:0007669"/>
    <property type="project" value="TreeGrafter"/>
</dbReference>
<dbReference type="EMBL" id="GBHO01000251">
    <property type="protein sequence ID" value="JAG43353.1"/>
    <property type="molecule type" value="Transcribed_RNA"/>
</dbReference>
<keyword evidence="1" id="KW-0812">Transmembrane</keyword>
<feature type="transmembrane region" description="Helical" evidence="1">
    <location>
        <begin position="144"/>
        <end position="167"/>
    </location>
</feature>
<keyword evidence="1" id="KW-0472">Membrane</keyword>
<reference evidence="4" key="3">
    <citation type="submission" date="2014-09" db="EMBL/GenBank/DDBJ databases">
        <authorList>
            <person name="Magalhaes I.L.F."/>
            <person name="Oliveira U."/>
            <person name="Santos F.R."/>
            <person name="Vidigal T.H.D.A."/>
            <person name="Brescovit A.D."/>
            <person name="Santos A.J."/>
        </authorList>
    </citation>
    <scope>NUCLEOTIDE SEQUENCE</scope>
</reference>
<reference evidence="3" key="1">
    <citation type="journal article" date="2014" name="PLoS ONE">
        <title>Transcriptome-Based Identification of ABC Transporters in the Western Tarnished Plant Bug Lygus hesperus.</title>
        <authorList>
            <person name="Hull J.J."/>
            <person name="Chaney K."/>
            <person name="Geib S.M."/>
            <person name="Fabrick J.A."/>
            <person name="Brent C.S."/>
            <person name="Walsh D."/>
            <person name="Lavine L.C."/>
        </authorList>
    </citation>
    <scope>NUCLEOTIDE SEQUENCE</scope>
</reference>
<dbReference type="EMBL" id="GBRD01001608">
    <property type="protein sequence ID" value="JAG64213.1"/>
    <property type="molecule type" value="Transcribed_RNA"/>
</dbReference>
<evidence type="ECO:0000313" key="4">
    <source>
        <dbReference type="EMBL" id="JAG64213.1"/>
    </source>
</evidence>
<evidence type="ECO:0000256" key="1">
    <source>
        <dbReference type="SAM" id="Phobius"/>
    </source>
</evidence>
<protein>
    <submittedName>
        <fullName evidence="3">Protein rolling stone</fullName>
    </submittedName>
</protein>
<feature type="transmembrane region" description="Helical" evidence="1">
    <location>
        <begin position="62"/>
        <end position="80"/>
    </location>
</feature>
<sequence length="217" mass="25146">MPPSITKSLATLFERFVFNPPPLVDLQSFERTIKKHGDYSCRSHHFYSSTFQKRIHISKLYFAYRWTICFLCLLSCVLTSTDPTHTHKTVNWYLKYPIYITNISLMLGFAQTLMGAVIITKGVKIYGFQSAFPVDKDVKRLQLIYWKMQQCSILSAVSISITFWLVINPKRPQTVDLSNIIGHAVNSVYALSDWLITGLPNFTDIWIYVVYTMAYFL</sequence>
<gene>
    <name evidence="3" type="primary">rost_4</name>
    <name evidence="2" type="synonym">rost_3</name>
    <name evidence="3" type="ORF">CM83_15962</name>
    <name evidence="2" type="ORF">CM83_15963</name>
</gene>
<proteinExistence type="predicted"/>
<name>A0A0A9ZFP3_LYGHE</name>
<feature type="transmembrane region" description="Helical" evidence="1">
    <location>
        <begin position="194"/>
        <end position="216"/>
    </location>
</feature>
<keyword evidence="1" id="KW-1133">Transmembrane helix</keyword>
<dbReference type="AlphaFoldDB" id="A0A0A9ZFP3"/>
<evidence type="ECO:0000313" key="2">
    <source>
        <dbReference type="EMBL" id="JAG43353.1"/>
    </source>
</evidence>
<dbReference type="EMBL" id="GBHO01000250">
    <property type="protein sequence ID" value="JAG43354.1"/>
    <property type="molecule type" value="Transcribed_RNA"/>
</dbReference>
<feature type="non-terminal residue" evidence="3">
    <location>
        <position position="217"/>
    </location>
</feature>
<reference evidence="3" key="2">
    <citation type="submission" date="2014-07" db="EMBL/GenBank/DDBJ databases">
        <authorList>
            <person name="Hull J."/>
        </authorList>
    </citation>
    <scope>NUCLEOTIDE SEQUENCE</scope>
</reference>
<accession>A0A0A9ZFP3</accession>
<feature type="transmembrane region" description="Helical" evidence="1">
    <location>
        <begin position="100"/>
        <end position="123"/>
    </location>
</feature>
<evidence type="ECO:0000313" key="3">
    <source>
        <dbReference type="EMBL" id="JAG43354.1"/>
    </source>
</evidence>
<dbReference type="PANTHER" id="PTHR12242">
    <property type="entry name" value="OS02G0130600 PROTEIN-RELATED"/>
    <property type="match status" value="1"/>
</dbReference>
<dbReference type="PANTHER" id="PTHR12242:SF49">
    <property type="entry name" value="HEADBUTT, ISOFORM E"/>
    <property type="match status" value="1"/>
</dbReference>
<organism evidence="3">
    <name type="scientific">Lygus hesperus</name>
    <name type="common">Western plant bug</name>
    <dbReference type="NCBI Taxonomy" id="30085"/>
    <lineage>
        <taxon>Eukaryota</taxon>
        <taxon>Metazoa</taxon>
        <taxon>Ecdysozoa</taxon>
        <taxon>Arthropoda</taxon>
        <taxon>Hexapoda</taxon>
        <taxon>Insecta</taxon>
        <taxon>Pterygota</taxon>
        <taxon>Neoptera</taxon>
        <taxon>Paraneoptera</taxon>
        <taxon>Hemiptera</taxon>
        <taxon>Heteroptera</taxon>
        <taxon>Panheteroptera</taxon>
        <taxon>Cimicomorpha</taxon>
        <taxon>Miridae</taxon>
        <taxon>Mirini</taxon>
        <taxon>Lygus</taxon>
    </lineage>
</organism>